<dbReference type="InterPro" id="IPR004616">
    <property type="entry name" value="Leu/Phe-tRNA_Trfase"/>
</dbReference>
<keyword evidence="2 4" id="KW-0808">Transferase</keyword>
<dbReference type="InterPro" id="IPR042203">
    <property type="entry name" value="Leu/Phe-tRNA_Trfase_C"/>
</dbReference>
<accession>A0A7Y8GW71</accession>
<name>A0A7Y8GW71_9BURK</name>
<dbReference type="PANTHER" id="PTHR30098:SF2">
    <property type="entry name" value="LEUCYL_PHENYLALANYL-TRNA--PROTEIN TRANSFERASE"/>
    <property type="match status" value="1"/>
</dbReference>
<organism evidence="5 6">
    <name type="scientific">Hydrogenophaga aromaticivorans</name>
    <dbReference type="NCBI Taxonomy" id="2610898"/>
    <lineage>
        <taxon>Bacteria</taxon>
        <taxon>Pseudomonadati</taxon>
        <taxon>Pseudomonadota</taxon>
        <taxon>Betaproteobacteria</taxon>
        <taxon>Burkholderiales</taxon>
        <taxon>Comamonadaceae</taxon>
        <taxon>Hydrogenophaga</taxon>
    </lineage>
</organism>
<evidence type="ECO:0000313" key="5">
    <source>
        <dbReference type="EMBL" id="NWF45123.1"/>
    </source>
</evidence>
<comment type="catalytic activity">
    <reaction evidence="4">
        <text>L-phenylalanyl-tRNA(Phe) + an N-terminal L-alpha-aminoacyl-[protein] = an N-terminal L-phenylalanyl-L-alpha-aminoacyl-[protein] + tRNA(Phe)</text>
        <dbReference type="Rhea" id="RHEA:43632"/>
        <dbReference type="Rhea" id="RHEA-COMP:9668"/>
        <dbReference type="Rhea" id="RHEA-COMP:9699"/>
        <dbReference type="Rhea" id="RHEA-COMP:10636"/>
        <dbReference type="Rhea" id="RHEA-COMP:10637"/>
        <dbReference type="ChEBI" id="CHEBI:78442"/>
        <dbReference type="ChEBI" id="CHEBI:78531"/>
        <dbReference type="ChEBI" id="CHEBI:78597"/>
        <dbReference type="ChEBI" id="CHEBI:83561"/>
        <dbReference type="EC" id="2.3.2.6"/>
    </reaction>
</comment>
<dbReference type="Pfam" id="PF03588">
    <property type="entry name" value="Leu_Phe_trans"/>
    <property type="match status" value="1"/>
</dbReference>
<dbReference type="NCBIfam" id="TIGR00667">
    <property type="entry name" value="aat"/>
    <property type="match status" value="1"/>
</dbReference>
<dbReference type="SUPFAM" id="SSF55729">
    <property type="entry name" value="Acyl-CoA N-acyltransferases (Nat)"/>
    <property type="match status" value="1"/>
</dbReference>
<keyword evidence="1 4" id="KW-0963">Cytoplasm</keyword>
<dbReference type="PANTHER" id="PTHR30098">
    <property type="entry name" value="LEUCYL/PHENYLALANYL-TRNA--PROTEIN TRANSFERASE"/>
    <property type="match status" value="1"/>
</dbReference>
<comment type="catalytic activity">
    <reaction evidence="4">
        <text>N-terminal L-lysyl-[protein] + L-leucyl-tRNA(Leu) = N-terminal L-leucyl-L-lysyl-[protein] + tRNA(Leu) + H(+)</text>
        <dbReference type="Rhea" id="RHEA:12340"/>
        <dbReference type="Rhea" id="RHEA-COMP:9613"/>
        <dbReference type="Rhea" id="RHEA-COMP:9622"/>
        <dbReference type="Rhea" id="RHEA-COMP:12670"/>
        <dbReference type="Rhea" id="RHEA-COMP:12671"/>
        <dbReference type="ChEBI" id="CHEBI:15378"/>
        <dbReference type="ChEBI" id="CHEBI:65249"/>
        <dbReference type="ChEBI" id="CHEBI:78442"/>
        <dbReference type="ChEBI" id="CHEBI:78494"/>
        <dbReference type="ChEBI" id="CHEBI:133043"/>
        <dbReference type="EC" id="2.3.2.6"/>
    </reaction>
</comment>
<dbReference type="InterPro" id="IPR016181">
    <property type="entry name" value="Acyl_CoA_acyltransferase"/>
</dbReference>
<dbReference type="Gene3D" id="3.30.70.3550">
    <property type="entry name" value="Leucyl/phenylalanyl-tRNA-protein transferase, N-terminal domain"/>
    <property type="match status" value="1"/>
</dbReference>
<evidence type="ECO:0000256" key="2">
    <source>
        <dbReference type="ARBA" id="ARBA00022679"/>
    </source>
</evidence>
<dbReference type="Proteomes" id="UP000545507">
    <property type="component" value="Unassembled WGS sequence"/>
</dbReference>
<comment type="subcellular location">
    <subcellularLocation>
        <location evidence="4">Cytoplasm</location>
    </subcellularLocation>
</comment>
<keyword evidence="3 4" id="KW-0012">Acyltransferase</keyword>
<dbReference type="Gene3D" id="3.40.630.70">
    <property type="entry name" value="Leucyl/phenylalanyl-tRNA-protein transferase, C-terminal domain"/>
    <property type="match status" value="1"/>
</dbReference>
<evidence type="ECO:0000256" key="4">
    <source>
        <dbReference type="HAMAP-Rule" id="MF_00688"/>
    </source>
</evidence>
<dbReference type="AlphaFoldDB" id="A0A7Y8GW71"/>
<dbReference type="GO" id="GO:0008914">
    <property type="term" value="F:leucyl-tRNA--protein transferase activity"/>
    <property type="evidence" value="ECO:0007669"/>
    <property type="project" value="UniProtKB-UniRule"/>
</dbReference>
<dbReference type="EC" id="2.3.2.6" evidence="4"/>
<protein>
    <recommendedName>
        <fullName evidence="4">Leucyl/phenylalanyl-tRNA--protein transferase</fullName>
        <ecNumber evidence="4">2.3.2.6</ecNumber>
    </recommendedName>
    <alternativeName>
        <fullName evidence="4">L/F-transferase</fullName>
    </alternativeName>
    <alternativeName>
        <fullName evidence="4">Leucyltransferase</fullName>
    </alternativeName>
    <alternativeName>
        <fullName evidence="4">Phenyalanyltransferase</fullName>
    </alternativeName>
</protein>
<reference evidence="5 6" key="1">
    <citation type="submission" date="2019-09" db="EMBL/GenBank/DDBJ databases">
        <title>Hydrogenophaga aromatica sp. nov., isolated from a para-xylene-degrading enrichment culture.</title>
        <authorList>
            <person name="Tancsics A."/>
            <person name="Banerjee S."/>
        </authorList>
    </citation>
    <scope>NUCLEOTIDE SEQUENCE [LARGE SCALE GENOMIC DNA]</scope>
    <source>
        <strain evidence="5 6">D2P1</strain>
    </source>
</reference>
<gene>
    <name evidence="4" type="primary">aat</name>
    <name evidence="5" type="ORF">F3K02_07640</name>
</gene>
<comment type="similarity">
    <text evidence="4">Belongs to the L/F-transferase family.</text>
</comment>
<comment type="function">
    <text evidence="4">Functions in the N-end rule pathway of protein degradation where it conjugates Leu, Phe and, less efficiently, Met from aminoacyl-tRNAs to the N-termini of proteins containing an N-terminal arginine or lysine.</text>
</comment>
<evidence type="ECO:0000256" key="3">
    <source>
        <dbReference type="ARBA" id="ARBA00023315"/>
    </source>
</evidence>
<evidence type="ECO:0000313" key="6">
    <source>
        <dbReference type="Proteomes" id="UP000545507"/>
    </source>
</evidence>
<dbReference type="EMBL" id="VYGV01000006">
    <property type="protein sequence ID" value="NWF45123.1"/>
    <property type="molecule type" value="Genomic_DNA"/>
</dbReference>
<sequence>MSSSPTLPALPWLEPGDVFPPVEQAWGPADPAPGLLAAGGVLDVPTLVAAYSQGIFPWYSAGQPILWWSTDPRMVLHCHAVRLHRSLRKTIHKLLLQGRLEVRFDSAFDRVIQACAHIPREGQNGTWIVPAMVQAYIQLHRAGRAHSVETWIDGELVGGLYCVNLGAMVFGESMFCRQSDASKIALMALVSFCRAQDIPLIDCQQDTPHLSSLGGQLMPREVFSRHLQQATPQPAPVWRFEPVYWKHLLSEDGERA</sequence>
<evidence type="ECO:0000256" key="1">
    <source>
        <dbReference type="ARBA" id="ARBA00022490"/>
    </source>
</evidence>
<proteinExistence type="inferred from homology"/>
<comment type="catalytic activity">
    <reaction evidence="4">
        <text>N-terminal L-arginyl-[protein] + L-leucyl-tRNA(Leu) = N-terminal L-leucyl-L-arginyl-[protein] + tRNA(Leu) + H(+)</text>
        <dbReference type="Rhea" id="RHEA:50416"/>
        <dbReference type="Rhea" id="RHEA-COMP:9613"/>
        <dbReference type="Rhea" id="RHEA-COMP:9622"/>
        <dbReference type="Rhea" id="RHEA-COMP:12672"/>
        <dbReference type="Rhea" id="RHEA-COMP:12673"/>
        <dbReference type="ChEBI" id="CHEBI:15378"/>
        <dbReference type="ChEBI" id="CHEBI:64719"/>
        <dbReference type="ChEBI" id="CHEBI:78442"/>
        <dbReference type="ChEBI" id="CHEBI:78494"/>
        <dbReference type="ChEBI" id="CHEBI:133044"/>
        <dbReference type="EC" id="2.3.2.6"/>
    </reaction>
</comment>
<dbReference type="GO" id="GO:0030163">
    <property type="term" value="P:protein catabolic process"/>
    <property type="evidence" value="ECO:0007669"/>
    <property type="project" value="UniProtKB-UniRule"/>
</dbReference>
<dbReference type="RefSeq" id="WP_177134788.1">
    <property type="nucleotide sequence ID" value="NZ_VYGV01000006.1"/>
</dbReference>
<dbReference type="HAMAP" id="MF_00688">
    <property type="entry name" value="Leu_Phe_trans"/>
    <property type="match status" value="1"/>
</dbReference>
<dbReference type="GO" id="GO:0005737">
    <property type="term" value="C:cytoplasm"/>
    <property type="evidence" value="ECO:0007669"/>
    <property type="project" value="UniProtKB-SubCell"/>
</dbReference>
<dbReference type="InterPro" id="IPR042221">
    <property type="entry name" value="Leu/Phe-tRNA_Trfase_N"/>
</dbReference>
<comment type="caution">
    <text evidence="5">The sequence shown here is derived from an EMBL/GenBank/DDBJ whole genome shotgun (WGS) entry which is preliminary data.</text>
</comment>
<keyword evidence="6" id="KW-1185">Reference proteome</keyword>